<proteinExistence type="predicted"/>
<feature type="chain" id="PRO_5042244834" evidence="1">
    <location>
        <begin position="23"/>
        <end position="107"/>
    </location>
</feature>
<organism evidence="2 3">
    <name type="scientific">Ridgeia piscesae</name>
    <name type="common">Tubeworm</name>
    <dbReference type="NCBI Taxonomy" id="27915"/>
    <lineage>
        <taxon>Eukaryota</taxon>
        <taxon>Metazoa</taxon>
        <taxon>Spiralia</taxon>
        <taxon>Lophotrochozoa</taxon>
        <taxon>Annelida</taxon>
        <taxon>Polychaeta</taxon>
        <taxon>Sedentaria</taxon>
        <taxon>Canalipalpata</taxon>
        <taxon>Sabellida</taxon>
        <taxon>Siboglinidae</taxon>
        <taxon>Ridgeia</taxon>
    </lineage>
</organism>
<evidence type="ECO:0000256" key="1">
    <source>
        <dbReference type="SAM" id="SignalP"/>
    </source>
</evidence>
<dbReference type="PROSITE" id="PS51257">
    <property type="entry name" value="PROKAR_LIPOPROTEIN"/>
    <property type="match status" value="1"/>
</dbReference>
<comment type="caution">
    <text evidence="2">The sequence shown here is derived from an EMBL/GenBank/DDBJ whole genome shotgun (WGS) entry which is preliminary data.</text>
</comment>
<sequence>MDFRAVLITLAIFVAVVACADSDDREAEGQSADASAAAAAAAEKRRIFRYGRGGSILRFGKRGAIFRYGRGATDSDVSELLGQQVRRVECVCIFTHLCLSYWPCILV</sequence>
<evidence type="ECO:0000313" key="3">
    <source>
        <dbReference type="Proteomes" id="UP001209878"/>
    </source>
</evidence>
<keyword evidence="3" id="KW-1185">Reference proteome</keyword>
<feature type="signal peptide" evidence="1">
    <location>
        <begin position="1"/>
        <end position="22"/>
    </location>
</feature>
<evidence type="ECO:0000313" key="2">
    <source>
        <dbReference type="EMBL" id="KAK2176563.1"/>
    </source>
</evidence>
<dbReference type="AlphaFoldDB" id="A0AAD9KTQ4"/>
<reference evidence="2" key="1">
    <citation type="journal article" date="2023" name="Mol. Biol. Evol.">
        <title>Third-Generation Sequencing Reveals the Adaptive Role of the Epigenome in Three Deep-Sea Polychaetes.</title>
        <authorList>
            <person name="Perez M."/>
            <person name="Aroh O."/>
            <person name="Sun Y."/>
            <person name="Lan Y."/>
            <person name="Juniper S.K."/>
            <person name="Young C.R."/>
            <person name="Angers B."/>
            <person name="Qian P.Y."/>
        </authorList>
    </citation>
    <scope>NUCLEOTIDE SEQUENCE</scope>
    <source>
        <strain evidence="2">R07B-5</strain>
    </source>
</reference>
<accession>A0AAD9KTQ4</accession>
<keyword evidence="1" id="KW-0732">Signal</keyword>
<dbReference type="Proteomes" id="UP001209878">
    <property type="component" value="Unassembled WGS sequence"/>
</dbReference>
<protein>
    <submittedName>
        <fullName evidence="2">Uncharacterized protein</fullName>
    </submittedName>
</protein>
<gene>
    <name evidence="2" type="ORF">NP493_654g01024</name>
</gene>
<dbReference type="EMBL" id="JAODUO010000655">
    <property type="protein sequence ID" value="KAK2176563.1"/>
    <property type="molecule type" value="Genomic_DNA"/>
</dbReference>
<name>A0AAD9KTQ4_RIDPI</name>